<reference evidence="5 6" key="1">
    <citation type="journal article" date="2011" name="Science">
        <title>The Selaginella genome identifies genetic changes associated with the evolution of vascular plants.</title>
        <authorList>
            <person name="Banks J.A."/>
            <person name="Nishiyama T."/>
            <person name="Hasebe M."/>
            <person name="Bowman J.L."/>
            <person name="Gribskov M."/>
            <person name="dePamphilis C."/>
            <person name="Albert V.A."/>
            <person name="Aono N."/>
            <person name="Aoyama T."/>
            <person name="Ambrose B.A."/>
            <person name="Ashton N.W."/>
            <person name="Axtell M.J."/>
            <person name="Barker E."/>
            <person name="Barker M.S."/>
            <person name="Bennetzen J.L."/>
            <person name="Bonawitz N.D."/>
            <person name="Chapple C."/>
            <person name="Cheng C."/>
            <person name="Correa L.G."/>
            <person name="Dacre M."/>
            <person name="DeBarry J."/>
            <person name="Dreyer I."/>
            <person name="Elias M."/>
            <person name="Engstrom E.M."/>
            <person name="Estelle M."/>
            <person name="Feng L."/>
            <person name="Finet C."/>
            <person name="Floyd S.K."/>
            <person name="Frommer W.B."/>
            <person name="Fujita T."/>
            <person name="Gramzow L."/>
            <person name="Gutensohn M."/>
            <person name="Harholt J."/>
            <person name="Hattori M."/>
            <person name="Heyl A."/>
            <person name="Hirai T."/>
            <person name="Hiwatashi Y."/>
            <person name="Ishikawa M."/>
            <person name="Iwata M."/>
            <person name="Karol K.G."/>
            <person name="Koehler B."/>
            <person name="Kolukisaoglu U."/>
            <person name="Kubo M."/>
            <person name="Kurata T."/>
            <person name="Lalonde S."/>
            <person name="Li K."/>
            <person name="Li Y."/>
            <person name="Litt A."/>
            <person name="Lyons E."/>
            <person name="Manning G."/>
            <person name="Maruyama T."/>
            <person name="Michael T.P."/>
            <person name="Mikami K."/>
            <person name="Miyazaki S."/>
            <person name="Morinaga S."/>
            <person name="Murata T."/>
            <person name="Mueller-Roeber B."/>
            <person name="Nelson D.R."/>
            <person name="Obara M."/>
            <person name="Oguri Y."/>
            <person name="Olmstead R.G."/>
            <person name="Onodera N."/>
            <person name="Petersen B.L."/>
            <person name="Pils B."/>
            <person name="Prigge M."/>
            <person name="Rensing S.A."/>
            <person name="Riano-Pachon D.M."/>
            <person name="Roberts A.W."/>
            <person name="Sato Y."/>
            <person name="Scheller H.V."/>
            <person name="Schulz B."/>
            <person name="Schulz C."/>
            <person name="Shakirov E.V."/>
            <person name="Shibagaki N."/>
            <person name="Shinohara N."/>
            <person name="Shippen D.E."/>
            <person name="Soerensen I."/>
            <person name="Sotooka R."/>
            <person name="Sugimoto N."/>
            <person name="Sugita M."/>
            <person name="Sumikawa N."/>
            <person name="Tanurdzic M."/>
            <person name="Theissen G."/>
            <person name="Ulvskov P."/>
            <person name="Wakazuki S."/>
            <person name="Weng J.K."/>
            <person name="Willats W.W."/>
            <person name="Wipf D."/>
            <person name="Wolf P.G."/>
            <person name="Yang L."/>
            <person name="Zimmer A.D."/>
            <person name="Zhu Q."/>
            <person name="Mitros T."/>
            <person name="Hellsten U."/>
            <person name="Loque D."/>
            <person name="Otillar R."/>
            <person name="Salamov A."/>
            <person name="Schmutz J."/>
            <person name="Shapiro H."/>
            <person name="Lindquist E."/>
            <person name="Lucas S."/>
            <person name="Rokhsar D."/>
            <person name="Grigoriev I.V."/>
        </authorList>
    </citation>
    <scope>NUCLEOTIDE SEQUENCE [LARGE SCALE GENOMIC DNA]</scope>
</reference>
<gene>
    <name evidence="5" type="ORF">SELMODRAFT_413058</name>
</gene>
<evidence type="ECO:0000259" key="4">
    <source>
        <dbReference type="PROSITE" id="PS01031"/>
    </source>
</evidence>
<dbReference type="PROSITE" id="PS01031">
    <property type="entry name" value="SHSP"/>
    <property type="match status" value="1"/>
</dbReference>
<sequence>MFGPLIRACRSIYPASRSIHTASASCRSIYPSILTAGRPQTDEAYREYGDFMWLVMLRLDNRVLGQVYRALGESDGATGCFQANLLDQTLKYTEIVSGEFPPVKKPLGFDDIGDYPIPYTHMIKLVDDATKNAIRCCRGEPPIHHRTQEETRLVYDFCRNVACRAEKEVFSGEPNVHELQEQARAFAAECYAGIFGLQSTNLTSLVDVRSRSFATPVVPRTFFSSDPLGKCLRSLELAQEVADAGGLPEFPHHGGLVALYNFEKKHAYKLLLNCHKYKKGYDERKLLWSSFENQQFYTVDVQVPGLTSLDQVSVVKDGQGMRVSTEKDVFRPERLPVPPYADVDGAIHNLQDEILTIRLPKGASALKWTASTVPIDDLDETELNKTKRRSIRATTADDEHHHILRVEVPGLSREEVIVDCAGPELIVKTSGNVFKQKKLKLPSSADLKQARASFRNGLLTIRVPKSTELQS</sequence>
<dbReference type="KEGG" id="smo:SELMODRAFT_413058"/>
<dbReference type="Proteomes" id="UP000001514">
    <property type="component" value="Unassembled WGS sequence"/>
</dbReference>
<dbReference type="GO" id="GO:0034605">
    <property type="term" value="P:cellular response to heat"/>
    <property type="evidence" value="ECO:0000318"/>
    <property type="project" value="GO_Central"/>
</dbReference>
<comment type="similarity">
    <text evidence="2 3">Belongs to the small heat shock protein (HSP20) family.</text>
</comment>
<dbReference type="CDD" id="cd06464">
    <property type="entry name" value="ACD_sHsps-like"/>
    <property type="match status" value="2"/>
</dbReference>
<dbReference type="InterPro" id="IPR008978">
    <property type="entry name" value="HSP20-like_chaperone"/>
</dbReference>
<evidence type="ECO:0000313" key="6">
    <source>
        <dbReference type="Proteomes" id="UP000001514"/>
    </source>
</evidence>
<name>D8RN76_SELML</name>
<dbReference type="Gramene" id="EFJ26452">
    <property type="protein sequence ID" value="EFJ26452"/>
    <property type="gene ID" value="SELMODRAFT_413058"/>
</dbReference>
<evidence type="ECO:0000313" key="5">
    <source>
        <dbReference type="EMBL" id="EFJ26452.1"/>
    </source>
</evidence>
<dbReference type="SUPFAM" id="SSF49764">
    <property type="entry name" value="HSP20-like chaperones"/>
    <property type="match status" value="1"/>
</dbReference>
<dbReference type="EMBL" id="GL377584">
    <property type="protein sequence ID" value="EFJ26452.1"/>
    <property type="molecule type" value="Genomic_DNA"/>
</dbReference>
<evidence type="ECO:0000256" key="3">
    <source>
        <dbReference type="RuleBase" id="RU003616"/>
    </source>
</evidence>
<dbReference type="InterPro" id="IPR002068">
    <property type="entry name" value="A-crystallin/Hsp20_dom"/>
</dbReference>
<dbReference type="InParanoid" id="D8RN76"/>
<evidence type="ECO:0000256" key="2">
    <source>
        <dbReference type="PROSITE-ProRule" id="PRU00285"/>
    </source>
</evidence>
<dbReference type="AlphaFoldDB" id="D8RN76"/>
<dbReference type="PANTHER" id="PTHR11527">
    <property type="entry name" value="HEAT-SHOCK PROTEIN 20 FAMILY MEMBER"/>
    <property type="match status" value="1"/>
</dbReference>
<accession>D8RN76</accession>
<proteinExistence type="inferred from homology"/>
<dbReference type="Pfam" id="PF00011">
    <property type="entry name" value="HSP20"/>
    <property type="match status" value="1"/>
</dbReference>
<protein>
    <recommendedName>
        <fullName evidence="4">SHSP domain-containing protein</fullName>
    </recommendedName>
</protein>
<dbReference type="Gene3D" id="2.60.40.790">
    <property type="match status" value="1"/>
</dbReference>
<dbReference type="OrthoDB" id="1431247at2759"/>
<keyword evidence="1" id="KW-0346">Stress response</keyword>
<keyword evidence="6" id="KW-1185">Reference proteome</keyword>
<dbReference type="InterPro" id="IPR031107">
    <property type="entry name" value="Small_HSP"/>
</dbReference>
<feature type="domain" description="SHSP" evidence="4">
    <location>
        <begin position="384"/>
        <end position="471"/>
    </location>
</feature>
<evidence type="ECO:0000256" key="1">
    <source>
        <dbReference type="ARBA" id="ARBA00023016"/>
    </source>
</evidence>
<dbReference type="HOGENOM" id="CLU_036036_0_0_1"/>
<organism evidence="6">
    <name type="scientific">Selaginella moellendorffii</name>
    <name type="common">Spikemoss</name>
    <dbReference type="NCBI Taxonomy" id="88036"/>
    <lineage>
        <taxon>Eukaryota</taxon>
        <taxon>Viridiplantae</taxon>
        <taxon>Streptophyta</taxon>
        <taxon>Embryophyta</taxon>
        <taxon>Tracheophyta</taxon>
        <taxon>Lycopodiopsida</taxon>
        <taxon>Selaginellales</taxon>
        <taxon>Selaginellaceae</taxon>
        <taxon>Selaginella</taxon>
    </lineage>
</organism>